<evidence type="ECO:0000313" key="8">
    <source>
        <dbReference type="Proteomes" id="UP000050668"/>
    </source>
</evidence>
<dbReference type="CDD" id="cd05972">
    <property type="entry name" value="MACS_like"/>
    <property type="match status" value="1"/>
</dbReference>
<dbReference type="Proteomes" id="UP000050668">
    <property type="component" value="Unassembled WGS sequence"/>
</dbReference>
<comment type="similarity">
    <text evidence="1">Belongs to the ATP-dependent AMP-binding enzyme family.</text>
</comment>
<dbReference type="InterPro" id="IPR000873">
    <property type="entry name" value="AMP-dep_synth/lig_dom"/>
</dbReference>
<evidence type="ECO:0000256" key="3">
    <source>
        <dbReference type="ARBA" id="ARBA00022741"/>
    </source>
</evidence>
<dbReference type="SUPFAM" id="SSF56801">
    <property type="entry name" value="Acetyl-CoA synthetase-like"/>
    <property type="match status" value="1"/>
</dbReference>
<comment type="caution">
    <text evidence="7">The sequence shown here is derived from an EMBL/GenBank/DDBJ whole genome shotgun (WGS) entry which is preliminary data.</text>
</comment>
<dbReference type="Gene3D" id="3.40.50.12780">
    <property type="entry name" value="N-terminal domain of ligase-like"/>
    <property type="match status" value="1"/>
</dbReference>
<dbReference type="NCBIfam" id="NF047394">
    <property type="entry name" value="AcylCoAsynMbcS"/>
    <property type="match status" value="1"/>
</dbReference>
<dbReference type="InterPro" id="IPR045851">
    <property type="entry name" value="AMP-bd_C_sf"/>
</dbReference>
<dbReference type="InterPro" id="IPR025110">
    <property type="entry name" value="AMP-bd_C"/>
</dbReference>
<name>A0ABR5JXP8_9BACI</name>
<dbReference type="Pfam" id="PF00501">
    <property type="entry name" value="AMP-binding"/>
    <property type="match status" value="1"/>
</dbReference>
<keyword evidence="3" id="KW-0547">Nucleotide-binding</keyword>
<dbReference type="PANTHER" id="PTHR43605">
    <property type="entry name" value="ACYL-COENZYME A SYNTHETASE"/>
    <property type="match status" value="1"/>
</dbReference>
<feature type="domain" description="AMP-dependent synthetase/ligase" evidence="5">
    <location>
        <begin position="31"/>
        <end position="390"/>
    </location>
</feature>
<keyword evidence="8" id="KW-1185">Reference proteome</keyword>
<gene>
    <name evidence="7" type="ORF">AEA09_15170</name>
</gene>
<evidence type="ECO:0000259" key="5">
    <source>
        <dbReference type="Pfam" id="PF00501"/>
    </source>
</evidence>
<evidence type="ECO:0000256" key="1">
    <source>
        <dbReference type="ARBA" id="ARBA00006432"/>
    </source>
</evidence>
<organism evidence="7 8">
    <name type="scientific">Lysinibacillus contaminans</name>
    <dbReference type="NCBI Taxonomy" id="1293441"/>
    <lineage>
        <taxon>Bacteria</taxon>
        <taxon>Bacillati</taxon>
        <taxon>Bacillota</taxon>
        <taxon>Bacilli</taxon>
        <taxon>Bacillales</taxon>
        <taxon>Bacillaceae</taxon>
        <taxon>Lysinibacillus</taxon>
    </lineage>
</organism>
<evidence type="ECO:0000259" key="6">
    <source>
        <dbReference type="Pfam" id="PF13193"/>
    </source>
</evidence>
<reference evidence="8" key="1">
    <citation type="submission" date="2015-07" db="EMBL/GenBank/DDBJ databases">
        <title>Fjat-14205 dsm 2895.</title>
        <authorList>
            <person name="Liu B."/>
            <person name="Wang J."/>
            <person name="Zhu Y."/>
            <person name="Liu G."/>
            <person name="Chen Q."/>
            <person name="Chen Z."/>
            <person name="Lan J."/>
            <person name="Che J."/>
            <person name="Ge C."/>
            <person name="Shi H."/>
            <person name="Pan Z."/>
            <person name="Liu X."/>
        </authorList>
    </citation>
    <scope>NUCLEOTIDE SEQUENCE [LARGE SCALE GENOMIC DNA]</scope>
    <source>
        <strain evidence="8">DSM 25560</strain>
    </source>
</reference>
<dbReference type="InterPro" id="IPR020845">
    <property type="entry name" value="AMP-binding_CS"/>
</dbReference>
<dbReference type="InterPro" id="IPR051087">
    <property type="entry name" value="Mitochondrial_ACSM"/>
</dbReference>
<dbReference type="EMBL" id="LGRV01000005">
    <property type="protein sequence ID" value="KOS66855.1"/>
    <property type="molecule type" value="Genomic_DNA"/>
</dbReference>
<sequence length="529" mass="59253">MVETTGVQNVNLIAPEHYNITQELEKYASDSERQAIRWTDAQGTRQTLSYEQLINHMNQYANALTSLGIEKGDRALIIIPRLPEAYCVYLACLKAGIVPIPCSEMLRANDLEYRINHANAKTVITYHAFTSEINCITSNHQALNTKLVIGQDEEGWITLDTLASKQSTEFEAVPTHRDDMAFLSYTSGTTGKPKGVVHSHGWGYAHIRMAASNWLAVREGDLVWATAAPGWQKWIWSPFLSTIMLGATAFVYHGGFDANKYLQLIQDEKINVLCCTPTEYRIMAKLDQLGDYDLSSLRSAVSAGEPLNRPVIDTFLNLFNLKVRDGYGQTENTLLIGTMENMDLRPGSMGKPTPGNNVKIIDPEGKEVAPGEVGDIAVHKSSPALFKEYYNEHERTQAAFRGDWYITGDQAKYDEDGYFWFEGRGDDIIISSGYTIGPFEVEDALNKHEAVQECAVVAAPDEIRGSIVKAYVVLKAGFETRDPEQLTKELQEHVKTLTAPYKYPRQIAYLQDLPKTTSGKIRRIELRSH</sequence>
<accession>A0ABR5JXP8</accession>
<dbReference type="InterPro" id="IPR042099">
    <property type="entry name" value="ANL_N_sf"/>
</dbReference>
<evidence type="ECO:0000256" key="2">
    <source>
        <dbReference type="ARBA" id="ARBA00022598"/>
    </source>
</evidence>
<dbReference type="RefSeq" id="WP_053584810.1">
    <property type="nucleotide sequence ID" value="NZ_LGRV01000005.1"/>
</dbReference>
<feature type="domain" description="AMP-binding enzyme C-terminal" evidence="6">
    <location>
        <begin position="440"/>
        <end position="520"/>
    </location>
</feature>
<dbReference type="PROSITE" id="PS00455">
    <property type="entry name" value="AMP_BINDING"/>
    <property type="match status" value="1"/>
</dbReference>
<dbReference type="Pfam" id="PF13193">
    <property type="entry name" value="AMP-binding_C"/>
    <property type="match status" value="1"/>
</dbReference>
<evidence type="ECO:0000256" key="4">
    <source>
        <dbReference type="ARBA" id="ARBA00022840"/>
    </source>
</evidence>
<keyword evidence="2 7" id="KW-0436">Ligase</keyword>
<dbReference type="PANTHER" id="PTHR43605:SF10">
    <property type="entry name" value="ACYL-COA SYNTHETASE MEDIUM CHAIN FAMILY MEMBER 3"/>
    <property type="match status" value="1"/>
</dbReference>
<proteinExistence type="inferred from homology"/>
<dbReference type="Gene3D" id="3.30.300.30">
    <property type="match status" value="1"/>
</dbReference>
<dbReference type="GO" id="GO:0016874">
    <property type="term" value="F:ligase activity"/>
    <property type="evidence" value="ECO:0007669"/>
    <property type="project" value="UniProtKB-KW"/>
</dbReference>
<evidence type="ECO:0000313" key="7">
    <source>
        <dbReference type="EMBL" id="KOS66855.1"/>
    </source>
</evidence>
<protein>
    <submittedName>
        <fullName evidence="7">Acyl--CoA ligase</fullName>
    </submittedName>
</protein>
<keyword evidence="4" id="KW-0067">ATP-binding</keyword>